<dbReference type="InterPro" id="IPR032675">
    <property type="entry name" value="LRR_dom_sf"/>
</dbReference>
<dbReference type="VEuPathDB" id="PlasmoDB:PGAL8A_00212400"/>
<organism evidence="3 4">
    <name type="scientific">Plasmodium gallinaceum</name>
    <dbReference type="NCBI Taxonomy" id="5849"/>
    <lineage>
        <taxon>Eukaryota</taxon>
        <taxon>Sar</taxon>
        <taxon>Alveolata</taxon>
        <taxon>Apicomplexa</taxon>
        <taxon>Aconoidasida</taxon>
        <taxon>Haemosporida</taxon>
        <taxon>Plasmodiidae</taxon>
        <taxon>Plasmodium</taxon>
        <taxon>Plasmodium (Haemamoeba)</taxon>
    </lineage>
</organism>
<dbReference type="EMBL" id="CVMV01000032">
    <property type="protein sequence ID" value="CRG94727.1"/>
    <property type="molecule type" value="Genomic_DNA"/>
</dbReference>
<dbReference type="Gene3D" id="3.80.10.10">
    <property type="entry name" value="Ribonuclease Inhibitor"/>
    <property type="match status" value="2"/>
</dbReference>
<sequence>RENNSEDDKKYINLSFANDLIKIPKGEIRLRQKDYFGRKYNFTYNDKKNKKNYEYINSTNEYYITKNVQEKMSNTGITTENFFCDNDVLVYEDDMNTWNDKSRYLYFINKEKENNVNKKQTKFKNIHFNDSVLVDKYERVAYKNDVVSDKIKIENLILDVLNNNFDDIESEEDKKSQVSLQIDQLEDEKLEIRKKVEELNIKKKKKIKDKKTNILDYLHYDNFFYDENADRITESSTSDDSDNLYNKKNAYLKNNTFQKTEEGEIKNNVNNLLTKVKDDLNIRTFSNFIPEKFNTEIFLYDNEKYHKYETFSNQKSNQVLTQTKIEMNKEKMKEESELLQKYNYDDSLYSPGYYTRITQNLRKKLKEEKINIYDLKKKKIYDKIREDMIEDEKMKKEEENLTRLRLENIKIYDEDLIIEETLKFDNNEEELTKLSNVKKEKDDKDIKDEKDEIDEDDDDINEEVSESEDSIQTNSSLSFEYLDHRSIDNLKKKYKVMKKSDRVYEDDLRKLKFYICNRLNKKKYILKPKLSNKIIKEKKKNVKKVMKFSKEAGFNLLAKIHREDDQNNEEESEESELFEDEDKNPSDLNSSEYTYSSLTISSYEYLDIRNVYYNANANEKAFYFKDPKINITYLYSYVDFFLINNDVRINKGNLFIEILVYYIKLYENSTHISEDSLLYSLQINENITAKIEKKDNNISDIILKVVNEDGDIINCCLSGNADQINLIFNNIITRVLLVKYTKYLNSLGLCVYENAVYYFLTDESILNLKNINYDKNADEIICSYKKKIKNLKIIDFSNRKMNILNLFEFLTFSNIKQCNTLIITKNPLFLDLSFDTIKNNIDDVIIFLKNINLTELVLDFIDFSNTSAEYFIANLIIKTNISSLSLMNCGLNEDNITNIIKNIKEEKGNISSCINYLNVEFNNLNYFGVLSLIRTLYELNNDFKKLYIYGNIIQRDIFNISFEFKKKKQMIETDKYFKHIPNIFSFNNIYEIKNYLYCNIRGFAQFYESDNSKSIFFELYNIYLYILKPEIKLYIIKNISIAEKDDLSFLLIVALYNNKEIKFRLKLFKHNITLLFYNVVNESFLGKLYYYEQINNNREINENVLNYFIMRSENEINFYHYNINKEEIDYILKLCKNSVVKYLNLSYCYLTNEDILYFNSIKGSKYGINTYKLSLSNNFINSNLPIEELINFLSNFSVYFKINLSDLKIGRSPNIHEMFFYLLNNTKCKIINLNNCNLGNSFLINVNKNIEKLNVNNYLTLLLLQYNKFSNEKELVNFLNNLISKCKSIDKIKIYSNTLHEENCENILNSISRKEIVSFHHTYDPSMDKKNLKKKVSKLKKNKINNDIHYDIALTENERNIIEKFFEKKQNRERKLEKKDFKLKSRYNLMDLKNRKIKYNFKK</sequence>
<dbReference type="RefSeq" id="XP_028527542.1">
    <property type="nucleotide sequence ID" value="XM_028670828.1"/>
</dbReference>
<feature type="compositionally biased region" description="Acidic residues" evidence="2">
    <location>
        <begin position="451"/>
        <end position="469"/>
    </location>
</feature>
<feature type="region of interest" description="Disordered" evidence="2">
    <location>
        <begin position="445"/>
        <end position="472"/>
    </location>
</feature>
<dbReference type="GeneID" id="39730651"/>
<feature type="compositionally biased region" description="Acidic residues" evidence="2">
    <location>
        <begin position="566"/>
        <end position="582"/>
    </location>
</feature>
<dbReference type="SUPFAM" id="SSF52047">
    <property type="entry name" value="RNI-like"/>
    <property type="match status" value="2"/>
</dbReference>
<reference evidence="3" key="1">
    <citation type="submission" date="2015-04" db="EMBL/GenBank/DDBJ databases">
        <authorList>
            <consortium name="Pathogen Informatics"/>
        </authorList>
    </citation>
    <scope>NUCLEOTIDE SEQUENCE [LARGE SCALE GENOMIC DNA]</scope>
    <source>
        <strain evidence="3">8A</strain>
    </source>
</reference>
<dbReference type="OMA" id="NFYHYNV"/>
<feature type="coiled-coil region" evidence="1">
    <location>
        <begin position="168"/>
        <end position="205"/>
    </location>
</feature>
<gene>
    <name evidence="3" type="ORF">PGAL8A_00212400</name>
</gene>
<evidence type="ECO:0008006" key="5">
    <source>
        <dbReference type="Google" id="ProtNLM"/>
    </source>
</evidence>
<name>A0A1J1GQE3_PLAGA</name>
<evidence type="ECO:0000313" key="4">
    <source>
        <dbReference type="Proteomes" id="UP000220797"/>
    </source>
</evidence>
<feature type="non-terminal residue" evidence="3">
    <location>
        <position position="1"/>
    </location>
</feature>
<protein>
    <recommendedName>
        <fullName evidence="5">Leucine-rich repeat protein</fullName>
    </recommendedName>
</protein>
<comment type="caution">
    <text evidence="3">The sequence shown here is derived from an EMBL/GenBank/DDBJ whole genome shotgun (WGS) entry which is preliminary data.</text>
</comment>
<dbReference type="Proteomes" id="UP000220797">
    <property type="component" value="Unassembled WGS sequence"/>
</dbReference>
<dbReference type="OrthoDB" id="360979at2759"/>
<evidence type="ECO:0000256" key="1">
    <source>
        <dbReference type="SAM" id="Coils"/>
    </source>
</evidence>
<keyword evidence="4" id="KW-1185">Reference proteome</keyword>
<proteinExistence type="predicted"/>
<feature type="region of interest" description="Disordered" evidence="2">
    <location>
        <begin position="563"/>
        <end position="590"/>
    </location>
</feature>
<feature type="coiled-coil region" evidence="1">
    <location>
        <begin position="358"/>
        <end position="414"/>
    </location>
</feature>
<evidence type="ECO:0000313" key="3">
    <source>
        <dbReference type="EMBL" id="CRG94727.1"/>
    </source>
</evidence>
<keyword evidence="1" id="KW-0175">Coiled coil</keyword>
<accession>A0A1J1GQE3</accession>
<evidence type="ECO:0000256" key="2">
    <source>
        <dbReference type="SAM" id="MobiDB-lite"/>
    </source>
</evidence>